<reference evidence="6 7" key="1">
    <citation type="journal article" date="2023" name="G3 (Bethesda)">
        <title>A chromosome-length genome assembly and annotation of blackberry (Rubus argutus, cv. 'Hillquist').</title>
        <authorList>
            <person name="Bruna T."/>
            <person name="Aryal R."/>
            <person name="Dudchenko O."/>
            <person name="Sargent D.J."/>
            <person name="Mead D."/>
            <person name="Buti M."/>
            <person name="Cavallini A."/>
            <person name="Hytonen T."/>
            <person name="Andres J."/>
            <person name="Pham M."/>
            <person name="Weisz D."/>
            <person name="Mascagni F."/>
            <person name="Usai G."/>
            <person name="Natali L."/>
            <person name="Bassil N."/>
            <person name="Fernandez G.E."/>
            <person name="Lomsadze A."/>
            <person name="Armour M."/>
            <person name="Olukolu B."/>
            <person name="Poorten T."/>
            <person name="Britton C."/>
            <person name="Davik J."/>
            <person name="Ashrafi H."/>
            <person name="Aiden E.L."/>
            <person name="Borodovsky M."/>
            <person name="Worthington M."/>
        </authorList>
    </citation>
    <scope>NUCLEOTIDE SEQUENCE [LARGE SCALE GENOMIC DNA]</scope>
    <source>
        <strain evidence="6">PI 553951</strain>
    </source>
</reference>
<sequence length="418" mass="46853">MGEQTQVETQTEHQSETQPHHDSIDTTTIAESTPTELTNAPALTSSPPSKIPFRPRKIRKLSPDSSDPNSSQPQIGVAAPENPKSKATKSKIVQQRAVSLPRAVGRPLRCEGEVEAAIRHLRNADPLLVPLIDQHQPPQFDNFHTPFLALTRSILYQQLAYKAGTSIYTRFIQLCGGESCVNPESVLAQSAIQLRQIGISGRKASYLHDLARKYQNGILSDAAIVNMDDKSLFTMLTMVSGIGSWSVHMFMIFSLHRPDVLPVNDLGVRKGVQLLYKLEELPRPSQMEQLCDKWRPYRSVAAWYLWRFVESKGASSTAAAVAAGAIAPPQQLLQQQQQEEEEQQPQHPQHPQQQQLMDSLSSLINIGYNPSLQFCISIGVFEYFLSQCLIHYHLVFVLKCLLFNGKCRCRMFFSKCGF</sequence>
<dbReference type="EMBL" id="JBEDUW010000002">
    <property type="protein sequence ID" value="KAK9947069.1"/>
    <property type="molecule type" value="Genomic_DNA"/>
</dbReference>
<evidence type="ECO:0000313" key="7">
    <source>
        <dbReference type="Proteomes" id="UP001457282"/>
    </source>
</evidence>
<keyword evidence="2" id="KW-0227">DNA damage</keyword>
<name>A0AAW1YFT4_RUBAR</name>
<dbReference type="Proteomes" id="UP001457282">
    <property type="component" value="Unassembled WGS sequence"/>
</dbReference>
<evidence type="ECO:0000259" key="5">
    <source>
        <dbReference type="SMART" id="SM00478"/>
    </source>
</evidence>
<dbReference type="Gene3D" id="1.10.340.30">
    <property type="entry name" value="Hypothetical protein, domain 2"/>
    <property type="match status" value="1"/>
</dbReference>
<dbReference type="SUPFAM" id="SSF48150">
    <property type="entry name" value="DNA-glycosylase"/>
    <property type="match status" value="1"/>
</dbReference>
<keyword evidence="7" id="KW-1185">Reference proteome</keyword>
<feature type="compositionally biased region" description="Polar residues" evidence="4">
    <location>
        <begin position="25"/>
        <end position="48"/>
    </location>
</feature>
<dbReference type="GO" id="GO:0008725">
    <property type="term" value="F:DNA-3-methyladenine glycosylase activity"/>
    <property type="evidence" value="ECO:0007669"/>
    <property type="project" value="TreeGrafter"/>
</dbReference>
<dbReference type="PANTHER" id="PTHR43003">
    <property type="entry name" value="DNA-3-METHYLADENINE GLYCOSYLASE"/>
    <property type="match status" value="1"/>
</dbReference>
<evidence type="ECO:0000256" key="3">
    <source>
        <dbReference type="ARBA" id="ARBA00023204"/>
    </source>
</evidence>
<feature type="compositionally biased region" description="Low complexity" evidence="4">
    <location>
        <begin position="63"/>
        <end position="74"/>
    </location>
</feature>
<dbReference type="CDD" id="cd00056">
    <property type="entry name" value="ENDO3c"/>
    <property type="match status" value="1"/>
</dbReference>
<gene>
    <name evidence="6" type="ORF">M0R45_012506</name>
</gene>
<evidence type="ECO:0000256" key="2">
    <source>
        <dbReference type="ARBA" id="ARBA00022763"/>
    </source>
</evidence>
<dbReference type="GO" id="GO:0032993">
    <property type="term" value="C:protein-DNA complex"/>
    <property type="evidence" value="ECO:0007669"/>
    <property type="project" value="TreeGrafter"/>
</dbReference>
<comment type="similarity">
    <text evidence="1">Belongs to the alkylbase DNA glycosidase AlkA family.</text>
</comment>
<dbReference type="GO" id="GO:0006307">
    <property type="term" value="P:DNA alkylation repair"/>
    <property type="evidence" value="ECO:0007669"/>
    <property type="project" value="TreeGrafter"/>
</dbReference>
<proteinExistence type="inferred from homology"/>
<comment type="caution">
    <text evidence="6">The sequence shown here is derived from an EMBL/GenBank/DDBJ whole genome shotgun (WGS) entry which is preliminary data.</text>
</comment>
<feature type="region of interest" description="Disordered" evidence="4">
    <location>
        <begin position="1"/>
        <end position="94"/>
    </location>
</feature>
<feature type="compositionally biased region" description="Basic and acidic residues" evidence="4">
    <location>
        <begin position="10"/>
        <end position="24"/>
    </location>
</feature>
<evidence type="ECO:0000256" key="4">
    <source>
        <dbReference type="SAM" id="MobiDB-lite"/>
    </source>
</evidence>
<keyword evidence="3" id="KW-0234">DNA repair</keyword>
<feature type="domain" description="HhH-GPD" evidence="5">
    <location>
        <begin position="155"/>
        <end position="310"/>
    </location>
</feature>
<organism evidence="6 7">
    <name type="scientific">Rubus argutus</name>
    <name type="common">Southern blackberry</name>
    <dbReference type="NCBI Taxonomy" id="59490"/>
    <lineage>
        <taxon>Eukaryota</taxon>
        <taxon>Viridiplantae</taxon>
        <taxon>Streptophyta</taxon>
        <taxon>Embryophyta</taxon>
        <taxon>Tracheophyta</taxon>
        <taxon>Spermatophyta</taxon>
        <taxon>Magnoliopsida</taxon>
        <taxon>eudicotyledons</taxon>
        <taxon>Gunneridae</taxon>
        <taxon>Pentapetalae</taxon>
        <taxon>rosids</taxon>
        <taxon>fabids</taxon>
        <taxon>Rosales</taxon>
        <taxon>Rosaceae</taxon>
        <taxon>Rosoideae</taxon>
        <taxon>Rosoideae incertae sedis</taxon>
        <taxon>Rubus</taxon>
    </lineage>
</organism>
<dbReference type="GO" id="GO:0006285">
    <property type="term" value="P:base-excision repair, AP site formation"/>
    <property type="evidence" value="ECO:0007669"/>
    <property type="project" value="TreeGrafter"/>
</dbReference>
<dbReference type="FunFam" id="1.10.340.30:FF:000004">
    <property type="entry name" value="DNA-3-methyladenine glycosylase II"/>
    <property type="match status" value="1"/>
</dbReference>
<dbReference type="GO" id="GO:0005634">
    <property type="term" value="C:nucleus"/>
    <property type="evidence" value="ECO:0007669"/>
    <property type="project" value="TreeGrafter"/>
</dbReference>
<evidence type="ECO:0000313" key="6">
    <source>
        <dbReference type="EMBL" id="KAK9947069.1"/>
    </source>
</evidence>
<dbReference type="GO" id="GO:0043916">
    <property type="term" value="F:DNA-7-methylguanine glycosylase activity"/>
    <property type="evidence" value="ECO:0007669"/>
    <property type="project" value="TreeGrafter"/>
</dbReference>
<dbReference type="Pfam" id="PF00730">
    <property type="entry name" value="HhH-GPD"/>
    <property type="match status" value="1"/>
</dbReference>
<dbReference type="InterPro" id="IPR011257">
    <property type="entry name" value="DNA_glycosylase"/>
</dbReference>
<dbReference type="SMART" id="SM00478">
    <property type="entry name" value="ENDO3c"/>
    <property type="match status" value="1"/>
</dbReference>
<dbReference type="PANTHER" id="PTHR43003:SF5">
    <property type="entry name" value="DNA-3-METHYLADENINE GLYCOSYLASE"/>
    <property type="match status" value="1"/>
</dbReference>
<feature type="region of interest" description="Disordered" evidence="4">
    <location>
        <begin position="333"/>
        <end position="352"/>
    </location>
</feature>
<protein>
    <recommendedName>
        <fullName evidence="5">HhH-GPD domain-containing protein</fullName>
    </recommendedName>
</protein>
<dbReference type="Gene3D" id="1.10.1670.40">
    <property type="match status" value="1"/>
</dbReference>
<dbReference type="FunFam" id="1.10.1670.40:FF:000001">
    <property type="entry name" value="Probable DNA-3-methyladenine glycosylase 2"/>
    <property type="match status" value="1"/>
</dbReference>
<dbReference type="InterPro" id="IPR003265">
    <property type="entry name" value="HhH-GPD_domain"/>
</dbReference>
<dbReference type="AlphaFoldDB" id="A0AAW1YFT4"/>
<dbReference type="GO" id="GO:0032131">
    <property type="term" value="F:alkylated DNA binding"/>
    <property type="evidence" value="ECO:0007669"/>
    <property type="project" value="TreeGrafter"/>
</dbReference>
<dbReference type="InterPro" id="IPR051912">
    <property type="entry name" value="Alkylbase_DNA_Glycosylase/TA"/>
</dbReference>
<evidence type="ECO:0000256" key="1">
    <source>
        <dbReference type="ARBA" id="ARBA00010817"/>
    </source>
</evidence>
<accession>A0AAW1YFT4</accession>